<sequence length="108" mass="12068">MSRHTSIGACQVPWSSTMPMPLNLQPPKNLHDTNQNKKINKLSFAIEPCAKSAIVPVAGHSYPFPQVPEVCPHQESHDAQTSISIRNPIYLPVECIWNHDDSTLKTRV</sequence>
<name>A0A8H5Z8E0_COCSA</name>
<reference evidence="1" key="1">
    <citation type="submission" date="2019-11" db="EMBL/GenBank/DDBJ databases">
        <title>Bipolaris sorokiniana Genome sequencing.</title>
        <authorList>
            <person name="Wang H."/>
        </authorList>
    </citation>
    <scope>NUCLEOTIDE SEQUENCE</scope>
</reference>
<gene>
    <name evidence="1" type="ORF">GGP41_007632</name>
</gene>
<dbReference type="AlphaFoldDB" id="A0A8H5Z8E0"/>
<organism evidence="1 2">
    <name type="scientific">Cochliobolus sativus</name>
    <name type="common">Common root rot and spot blotch fungus</name>
    <name type="synonym">Bipolaris sorokiniana</name>
    <dbReference type="NCBI Taxonomy" id="45130"/>
    <lineage>
        <taxon>Eukaryota</taxon>
        <taxon>Fungi</taxon>
        <taxon>Dikarya</taxon>
        <taxon>Ascomycota</taxon>
        <taxon>Pezizomycotina</taxon>
        <taxon>Dothideomycetes</taxon>
        <taxon>Pleosporomycetidae</taxon>
        <taxon>Pleosporales</taxon>
        <taxon>Pleosporineae</taxon>
        <taxon>Pleosporaceae</taxon>
        <taxon>Bipolaris</taxon>
    </lineage>
</organism>
<dbReference type="EMBL" id="WNKQ01000022">
    <property type="protein sequence ID" value="KAF5844690.1"/>
    <property type="molecule type" value="Genomic_DNA"/>
</dbReference>
<comment type="caution">
    <text evidence="1">The sequence shown here is derived from an EMBL/GenBank/DDBJ whole genome shotgun (WGS) entry which is preliminary data.</text>
</comment>
<accession>A0A8H5Z8E0</accession>
<protein>
    <submittedName>
        <fullName evidence="1">Uncharacterized protein</fullName>
    </submittedName>
</protein>
<evidence type="ECO:0000313" key="1">
    <source>
        <dbReference type="EMBL" id="KAF5844690.1"/>
    </source>
</evidence>
<evidence type="ECO:0000313" key="2">
    <source>
        <dbReference type="Proteomes" id="UP000624244"/>
    </source>
</evidence>
<proteinExistence type="predicted"/>
<dbReference type="Proteomes" id="UP000624244">
    <property type="component" value="Unassembled WGS sequence"/>
</dbReference>